<dbReference type="PROSITE" id="PS50885">
    <property type="entry name" value="HAMP"/>
    <property type="match status" value="1"/>
</dbReference>
<evidence type="ECO:0000256" key="6">
    <source>
        <dbReference type="SAM" id="Phobius"/>
    </source>
</evidence>
<dbReference type="Gene3D" id="6.10.340.10">
    <property type="match status" value="1"/>
</dbReference>
<reference evidence="8 9" key="1">
    <citation type="submission" date="2019-01" db="EMBL/GenBank/DDBJ databases">
        <title>Pseudolysobacter antarctica gen. nov., sp. nov., isolated from Fildes Peninsula, Antarctica.</title>
        <authorList>
            <person name="Wei Z."/>
            <person name="Peng F."/>
        </authorList>
    </citation>
    <scope>NUCLEOTIDE SEQUENCE [LARGE SCALE GENOMIC DNA]</scope>
    <source>
        <strain evidence="8 9">AQ6-296</strain>
    </source>
</reference>
<dbReference type="Proteomes" id="UP000291562">
    <property type="component" value="Chromosome"/>
</dbReference>
<dbReference type="InterPro" id="IPR003660">
    <property type="entry name" value="HAMP_dom"/>
</dbReference>
<feature type="transmembrane region" description="Helical" evidence="6">
    <location>
        <begin position="29"/>
        <end position="52"/>
    </location>
</feature>
<comment type="subcellular location">
    <subcellularLocation>
        <location evidence="1">Membrane</location>
    </subcellularLocation>
</comment>
<keyword evidence="5" id="KW-0902">Two-component regulatory system</keyword>
<sequence length="500" mass="55503">MRLHHGSHAAPASSATQPMNRLRFSPRGLMTRLALFYAVLALIALVLVKWTLLLSEFSELKDEIARGSLITSMSAETLDLSQDFDTANTPSARSLEHALESFLLHLERPRDRLGNEPSFIMTELAAQPLAAAILDPNGALLASAPRDGRWQAQIAASADPLWKNLSTNDAPILIVSEDSPRLLRRYAAPIRDSAHVLRGVLVLELRLPVPWRSLSFDWNFEWPILIAYLLLFGLGSALFLSRYVTRRLNRIASAAHAWSGGDFSEIIQDQSADELGVLARDLNRMASELRALVQTRARLASIEERQRLGRDLHDTVKQKAFALQMQLAAAARHADPGDRTRIEEARRITEEIQRELMLILDEMRLPENSAHAAATLEAQIAERSDAWARRSGIALHRLVDDARDVSAAHDEAVLRIIDEALANVWRHSHASEARLSLQREESQFILRIVDNGRGGAAERSAGMGIRNMRERSAALPGGRFALSSTDGGTTITVCWNLPIQ</sequence>
<dbReference type="SMART" id="SM00304">
    <property type="entry name" value="HAMP"/>
    <property type="match status" value="1"/>
</dbReference>
<dbReference type="PANTHER" id="PTHR24421">
    <property type="entry name" value="NITRATE/NITRITE SENSOR PROTEIN NARX-RELATED"/>
    <property type="match status" value="1"/>
</dbReference>
<proteinExistence type="predicted"/>
<dbReference type="GO" id="GO:0046983">
    <property type="term" value="F:protein dimerization activity"/>
    <property type="evidence" value="ECO:0007669"/>
    <property type="project" value="InterPro"/>
</dbReference>
<keyword evidence="2" id="KW-0597">Phosphoprotein</keyword>
<protein>
    <submittedName>
        <fullName evidence="8">HAMP domain-containing protein</fullName>
    </submittedName>
</protein>
<feature type="transmembrane region" description="Helical" evidence="6">
    <location>
        <begin position="222"/>
        <end position="240"/>
    </location>
</feature>
<evidence type="ECO:0000256" key="2">
    <source>
        <dbReference type="ARBA" id="ARBA00022553"/>
    </source>
</evidence>
<feature type="domain" description="HAMP" evidence="7">
    <location>
        <begin position="242"/>
        <end position="294"/>
    </location>
</feature>
<evidence type="ECO:0000256" key="1">
    <source>
        <dbReference type="ARBA" id="ARBA00004370"/>
    </source>
</evidence>
<keyword evidence="6" id="KW-0812">Transmembrane</keyword>
<dbReference type="InterPro" id="IPR036890">
    <property type="entry name" value="HATPase_C_sf"/>
</dbReference>
<keyword evidence="6" id="KW-1133">Transmembrane helix</keyword>
<dbReference type="Gene3D" id="1.20.5.1930">
    <property type="match status" value="1"/>
</dbReference>
<dbReference type="InterPro" id="IPR011712">
    <property type="entry name" value="Sig_transdc_His_kin_sub3_dim/P"/>
</dbReference>
<name>A0A411HNE7_9GAMM</name>
<keyword evidence="3" id="KW-0808">Transferase</keyword>
<evidence type="ECO:0000256" key="5">
    <source>
        <dbReference type="ARBA" id="ARBA00023012"/>
    </source>
</evidence>
<keyword evidence="9" id="KW-1185">Reference proteome</keyword>
<dbReference type="GO" id="GO:0000155">
    <property type="term" value="F:phosphorelay sensor kinase activity"/>
    <property type="evidence" value="ECO:0007669"/>
    <property type="project" value="InterPro"/>
</dbReference>
<dbReference type="AlphaFoldDB" id="A0A411HNE7"/>
<dbReference type="OrthoDB" id="9797605at2"/>
<dbReference type="SUPFAM" id="SSF55874">
    <property type="entry name" value="ATPase domain of HSP90 chaperone/DNA topoisomerase II/histidine kinase"/>
    <property type="match status" value="1"/>
</dbReference>
<dbReference type="KEGG" id="xbc:ELE36_17470"/>
<gene>
    <name evidence="8" type="ORF">ELE36_17470</name>
</gene>
<accession>A0A411HNE7</accession>
<dbReference type="InterPro" id="IPR050482">
    <property type="entry name" value="Sensor_HK_TwoCompSys"/>
</dbReference>
<dbReference type="EMBL" id="CP035704">
    <property type="protein sequence ID" value="QBB72009.1"/>
    <property type="molecule type" value="Genomic_DNA"/>
</dbReference>
<dbReference type="CDD" id="cd16917">
    <property type="entry name" value="HATPase_UhpB-NarQ-NarX-like"/>
    <property type="match status" value="1"/>
</dbReference>
<organism evidence="8 9">
    <name type="scientific">Pseudolysobacter antarcticus</name>
    <dbReference type="NCBI Taxonomy" id="2511995"/>
    <lineage>
        <taxon>Bacteria</taxon>
        <taxon>Pseudomonadati</taxon>
        <taxon>Pseudomonadota</taxon>
        <taxon>Gammaproteobacteria</taxon>
        <taxon>Lysobacterales</taxon>
        <taxon>Rhodanobacteraceae</taxon>
        <taxon>Pseudolysobacter</taxon>
    </lineage>
</organism>
<keyword evidence="6" id="KW-0472">Membrane</keyword>
<dbReference type="Gene3D" id="3.30.565.10">
    <property type="entry name" value="Histidine kinase-like ATPase, C-terminal domain"/>
    <property type="match status" value="1"/>
</dbReference>
<dbReference type="CDD" id="cd06225">
    <property type="entry name" value="HAMP"/>
    <property type="match status" value="1"/>
</dbReference>
<dbReference type="GO" id="GO:0016020">
    <property type="term" value="C:membrane"/>
    <property type="evidence" value="ECO:0007669"/>
    <property type="project" value="UniProtKB-SubCell"/>
</dbReference>
<dbReference type="SUPFAM" id="SSF158472">
    <property type="entry name" value="HAMP domain-like"/>
    <property type="match status" value="1"/>
</dbReference>
<keyword evidence="4" id="KW-0418">Kinase</keyword>
<evidence type="ECO:0000256" key="3">
    <source>
        <dbReference type="ARBA" id="ARBA00022679"/>
    </source>
</evidence>
<dbReference type="Pfam" id="PF07730">
    <property type="entry name" value="HisKA_3"/>
    <property type="match status" value="1"/>
</dbReference>
<evidence type="ECO:0000259" key="7">
    <source>
        <dbReference type="PROSITE" id="PS50885"/>
    </source>
</evidence>
<evidence type="ECO:0000313" key="9">
    <source>
        <dbReference type="Proteomes" id="UP000291562"/>
    </source>
</evidence>
<evidence type="ECO:0000256" key="4">
    <source>
        <dbReference type="ARBA" id="ARBA00022777"/>
    </source>
</evidence>
<dbReference type="InterPro" id="IPR003594">
    <property type="entry name" value="HATPase_dom"/>
</dbReference>
<dbReference type="Pfam" id="PF00672">
    <property type="entry name" value="HAMP"/>
    <property type="match status" value="1"/>
</dbReference>
<evidence type="ECO:0000313" key="8">
    <source>
        <dbReference type="EMBL" id="QBB72009.1"/>
    </source>
</evidence>
<dbReference type="Pfam" id="PF02518">
    <property type="entry name" value="HATPase_c"/>
    <property type="match status" value="1"/>
</dbReference>